<sequence length="155" mass="17517">MSLFDPGVPKNACHIQRSCEATASSITVGTLWSPRVFCPFHATGQFFHCQCMHLLNWVRLSTPFRLVLYCSPPMFKWKGSFLFGNCFVLCTNLVHELIFRLTVRICAADIVVHSIKLVNMRDSLVPMFFALHSCSLFTSRCMLVVLICNVLPKAA</sequence>
<protein>
    <submittedName>
        <fullName evidence="1">Uncharacterized protein</fullName>
    </submittedName>
</protein>
<proteinExistence type="predicted"/>
<evidence type="ECO:0000313" key="2">
    <source>
        <dbReference type="Proteomes" id="UP000298652"/>
    </source>
</evidence>
<dbReference type="Proteomes" id="UP000298652">
    <property type="component" value="Chromosome 5"/>
</dbReference>
<accession>A0A4U6UWN3</accession>
<keyword evidence="2" id="KW-1185">Reference proteome</keyword>
<organism evidence="1 2">
    <name type="scientific">Setaria viridis</name>
    <name type="common">Green bristlegrass</name>
    <name type="synonym">Setaria italica subsp. viridis</name>
    <dbReference type="NCBI Taxonomy" id="4556"/>
    <lineage>
        <taxon>Eukaryota</taxon>
        <taxon>Viridiplantae</taxon>
        <taxon>Streptophyta</taxon>
        <taxon>Embryophyta</taxon>
        <taxon>Tracheophyta</taxon>
        <taxon>Spermatophyta</taxon>
        <taxon>Magnoliopsida</taxon>
        <taxon>Liliopsida</taxon>
        <taxon>Poales</taxon>
        <taxon>Poaceae</taxon>
        <taxon>PACMAD clade</taxon>
        <taxon>Panicoideae</taxon>
        <taxon>Panicodae</taxon>
        <taxon>Paniceae</taxon>
        <taxon>Cenchrinae</taxon>
        <taxon>Setaria</taxon>
    </lineage>
</organism>
<dbReference type="Gramene" id="TKW18679">
    <property type="protein sequence ID" value="TKW18679"/>
    <property type="gene ID" value="SEVIR_5G446900v2"/>
</dbReference>
<name>A0A4U6UWN3_SETVI</name>
<gene>
    <name evidence="1" type="ORF">SEVIR_5G446900v2</name>
</gene>
<evidence type="ECO:0000313" key="1">
    <source>
        <dbReference type="EMBL" id="TKW18679.1"/>
    </source>
</evidence>
<dbReference type="EMBL" id="CM016556">
    <property type="protein sequence ID" value="TKW18679.1"/>
    <property type="molecule type" value="Genomic_DNA"/>
</dbReference>
<reference evidence="1" key="1">
    <citation type="submission" date="2019-03" db="EMBL/GenBank/DDBJ databases">
        <title>WGS assembly of Setaria viridis.</title>
        <authorList>
            <person name="Huang P."/>
            <person name="Jenkins J."/>
            <person name="Grimwood J."/>
            <person name="Barry K."/>
            <person name="Healey A."/>
            <person name="Mamidi S."/>
            <person name="Sreedasyam A."/>
            <person name="Shu S."/>
            <person name="Feldman M."/>
            <person name="Wu J."/>
            <person name="Yu Y."/>
            <person name="Chen C."/>
            <person name="Johnson J."/>
            <person name="Rokhsar D."/>
            <person name="Baxter I."/>
            <person name="Schmutz J."/>
            <person name="Brutnell T."/>
            <person name="Kellogg E."/>
        </authorList>
    </citation>
    <scope>NUCLEOTIDE SEQUENCE [LARGE SCALE GENOMIC DNA]</scope>
</reference>
<dbReference type="AlphaFoldDB" id="A0A4U6UWN3"/>